<dbReference type="EMBL" id="JAESWC010000009">
    <property type="protein sequence ID" value="MBL4936965.1"/>
    <property type="molecule type" value="Genomic_DNA"/>
</dbReference>
<sequence>MRKRIFVLLLCIISVGFYIISIKGSPTTSHNKIDISNVRSLTLNNKKYTMDENTHLISELVSMYNEAPLFKKDVGTTASHEIVIELDNGKKIDIWGTTQGFHYVTEGEKSYKISSDRLSKYLRELIKLQEGANL</sequence>
<gene>
    <name evidence="1" type="ORF">JK636_14520</name>
</gene>
<dbReference type="RefSeq" id="WP_202749722.1">
    <property type="nucleotide sequence ID" value="NZ_JAESWC010000009.1"/>
</dbReference>
<organism evidence="1 2">
    <name type="scientific">Clostridium rhizosphaerae</name>
    <dbReference type="NCBI Taxonomy" id="2803861"/>
    <lineage>
        <taxon>Bacteria</taxon>
        <taxon>Bacillati</taxon>
        <taxon>Bacillota</taxon>
        <taxon>Clostridia</taxon>
        <taxon>Eubacteriales</taxon>
        <taxon>Clostridiaceae</taxon>
        <taxon>Clostridium</taxon>
    </lineage>
</organism>
<dbReference type="Proteomes" id="UP000632377">
    <property type="component" value="Unassembled WGS sequence"/>
</dbReference>
<proteinExistence type="predicted"/>
<comment type="caution">
    <text evidence="1">The sequence shown here is derived from an EMBL/GenBank/DDBJ whole genome shotgun (WGS) entry which is preliminary data.</text>
</comment>
<name>A0ABS1TC86_9CLOT</name>
<keyword evidence="2" id="KW-1185">Reference proteome</keyword>
<evidence type="ECO:0000313" key="1">
    <source>
        <dbReference type="EMBL" id="MBL4936965.1"/>
    </source>
</evidence>
<evidence type="ECO:0000313" key="2">
    <source>
        <dbReference type="Proteomes" id="UP000632377"/>
    </source>
</evidence>
<reference evidence="1 2" key="1">
    <citation type="submission" date="2021-01" db="EMBL/GenBank/DDBJ databases">
        <title>Genome public.</title>
        <authorList>
            <person name="Liu C."/>
            <person name="Sun Q."/>
        </authorList>
    </citation>
    <scope>NUCLEOTIDE SEQUENCE [LARGE SCALE GENOMIC DNA]</scope>
    <source>
        <strain evidence="1 2">YIM B02515</strain>
    </source>
</reference>
<protein>
    <submittedName>
        <fullName evidence="1">Uncharacterized protein</fullName>
    </submittedName>
</protein>
<accession>A0ABS1TC86</accession>